<dbReference type="GO" id="GO:0003700">
    <property type="term" value="F:DNA-binding transcription factor activity"/>
    <property type="evidence" value="ECO:0007669"/>
    <property type="project" value="InterPro"/>
</dbReference>
<feature type="compositionally biased region" description="Low complexity" evidence="9">
    <location>
        <begin position="564"/>
        <end position="576"/>
    </location>
</feature>
<dbReference type="Gene3D" id="2.20.25.80">
    <property type="entry name" value="WRKY domain"/>
    <property type="match status" value="1"/>
</dbReference>
<feature type="region of interest" description="Disordered" evidence="9">
    <location>
        <begin position="127"/>
        <end position="150"/>
    </location>
</feature>
<feature type="compositionally biased region" description="Polar residues" evidence="9">
    <location>
        <begin position="209"/>
        <end position="236"/>
    </location>
</feature>
<dbReference type="Pfam" id="PF03106">
    <property type="entry name" value="WRKY"/>
    <property type="match status" value="1"/>
</dbReference>
<dbReference type="GO" id="GO:0006952">
    <property type="term" value="P:defense response"/>
    <property type="evidence" value="ECO:0007669"/>
    <property type="project" value="UniProtKB-KW"/>
</dbReference>
<keyword evidence="4" id="KW-0175">Coiled coil</keyword>
<evidence type="ECO:0000256" key="9">
    <source>
        <dbReference type="SAM" id="MobiDB-lite"/>
    </source>
</evidence>
<keyword evidence="12" id="KW-1185">Reference proteome</keyword>
<feature type="region of interest" description="Disordered" evidence="9">
    <location>
        <begin position="60"/>
        <end position="86"/>
    </location>
</feature>
<evidence type="ECO:0000256" key="6">
    <source>
        <dbReference type="ARBA" id="ARBA00023163"/>
    </source>
</evidence>
<gene>
    <name evidence="11" type="ORF">R3W88_017791</name>
</gene>
<comment type="subcellular location">
    <subcellularLocation>
        <location evidence="1">Nucleus</location>
    </subcellularLocation>
</comment>
<evidence type="ECO:0000256" key="5">
    <source>
        <dbReference type="ARBA" id="ARBA00023125"/>
    </source>
</evidence>
<feature type="compositionally biased region" description="Low complexity" evidence="9">
    <location>
        <begin position="358"/>
        <end position="368"/>
    </location>
</feature>
<protein>
    <recommendedName>
        <fullName evidence="10">WRKY domain-containing protein</fullName>
    </recommendedName>
</protein>
<keyword evidence="5" id="KW-0238">DNA-binding</keyword>
<keyword evidence="6" id="KW-0804">Transcription</keyword>
<proteinExistence type="inferred from homology"/>
<dbReference type="GO" id="GO:0005634">
    <property type="term" value="C:nucleus"/>
    <property type="evidence" value="ECO:0007669"/>
    <property type="project" value="UniProtKB-SubCell"/>
</dbReference>
<reference evidence="11 12" key="1">
    <citation type="submission" date="2023-10" db="EMBL/GenBank/DDBJ databases">
        <title>Genome-Wide Identification Analysis in wild type Solanum Pinnatisectum Reveals Some Genes Defensing Phytophthora Infestans.</title>
        <authorList>
            <person name="Sun C."/>
        </authorList>
    </citation>
    <scope>NUCLEOTIDE SEQUENCE [LARGE SCALE GENOMIC DNA]</scope>
    <source>
        <strain evidence="11">LQN</strain>
        <tissue evidence="11">Leaf</tissue>
    </source>
</reference>
<feature type="region of interest" description="Disordered" evidence="9">
    <location>
        <begin position="344"/>
        <end position="368"/>
    </location>
</feature>
<feature type="compositionally biased region" description="Polar residues" evidence="9">
    <location>
        <begin position="597"/>
        <end position="634"/>
    </location>
</feature>
<dbReference type="PROSITE" id="PS50811">
    <property type="entry name" value="WRKY"/>
    <property type="match status" value="1"/>
</dbReference>
<dbReference type="PANTHER" id="PTHR31429">
    <property type="entry name" value="WRKY TRANSCRIPTION FACTOR 36-RELATED"/>
    <property type="match status" value="1"/>
</dbReference>
<feature type="compositionally biased region" description="Low complexity" evidence="9">
    <location>
        <begin position="583"/>
        <end position="596"/>
    </location>
</feature>
<evidence type="ECO:0000256" key="4">
    <source>
        <dbReference type="ARBA" id="ARBA00023054"/>
    </source>
</evidence>
<evidence type="ECO:0000259" key="10">
    <source>
        <dbReference type="PROSITE" id="PS50811"/>
    </source>
</evidence>
<evidence type="ECO:0000256" key="2">
    <source>
        <dbReference type="ARBA" id="ARBA00022821"/>
    </source>
</evidence>
<dbReference type="SUPFAM" id="SSF118290">
    <property type="entry name" value="WRKY DNA-binding domain"/>
    <property type="match status" value="1"/>
</dbReference>
<feature type="compositionally biased region" description="Acidic residues" evidence="9">
    <location>
        <begin position="11"/>
        <end position="23"/>
    </location>
</feature>
<keyword evidence="2" id="KW-0611">Plant defense</keyword>
<evidence type="ECO:0000256" key="7">
    <source>
        <dbReference type="ARBA" id="ARBA00023242"/>
    </source>
</evidence>
<dbReference type="InterPro" id="IPR044810">
    <property type="entry name" value="WRKY_plant"/>
</dbReference>
<feature type="compositionally biased region" description="Basic and acidic residues" evidence="9">
    <location>
        <begin position="30"/>
        <end position="47"/>
    </location>
</feature>
<dbReference type="SMART" id="SM00774">
    <property type="entry name" value="WRKY"/>
    <property type="match status" value="1"/>
</dbReference>
<evidence type="ECO:0000256" key="1">
    <source>
        <dbReference type="ARBA" id="ARBA00004123"/>
    </source>
</evidence>
<evidence type="ECO:0000256" key="8">
    <source>
        <dbReference type="ARBA" id="ARBA00061007"/>
    </source>
</evidence>
<sequence>MENKNKAEYYSPDDEDRDIDDQENIVHQFGKGDDKSKPSSPHHKDYMNIDNIEGGAVNVMVKRERSPPEHNSMASTSTHKEQDDQLASAKVEMREVMEENQRLRMHLDRMMKEYRNLQNQFQDIVKKETDQKSSSTVNTSTHHDESDQEADQLVSLSLGRTTSDMKKDELSKILKKDKGHDDEGVIINNNNNKSLDLGLDCKFESTPTVNYSPENSLDDQANKAENGNQNPKTMRNNGDGDDVSQQNPTKRARVSVRVRCDAPTMNDGCQWRKYGQKIAKGNPCPRAYYRCTVAPNCPVRKQVQRCAEDMSILITTYEGTHNHTLPLSATAMASTTSAAASMLLSGSSSSSDPNPQVTATTTTTPTTTTSANFNGLNFYLSNTSKHNKSPYYFPTSSISTSAPNSLPTITLDLTSTSSSSSSSSSYLNRMTHNFPPRYNYNNNNNSSTNLNFSSVLESNSLPISWTKNYPNQAYNKNNQNFGSLTFSSRSSQDNIFQSYLQKNNNISTQSSLPPETIAAATKAITSDPNFHSALAAALTSIIGNSGIENKSSHVTEPFPILSSLPSSSNPNKCSSSFLNKQTSSASANNNNNNSNSTQQPGNNSMAFFGQSSSSLPFSTSNKGKSTSPSDSTFD</sequence>
<feature type="region of interest" description="Disordered" evidence="9">
    <location>
        <begin position="1"/>
        <end position="48"/>
    </location>
</feature>
<feature type="domain" description="WRKY" evidence="10">
    <location>
        <begin position="260"/>
        <end position="326"/>
    </location>
</feature>
<dbReference type="EMBL" id="JAWPEI010000008">
    <property type="protein sequence ID" value="KAK4719453.1"/>
    <property type="molecule type" value="Genomic_DNA"/>
</dbReference>
<dbReference type="AlphaFoldDB" id="A0AAV9L197"/>
<dbReference type="GO" id="GO:0043565">
    <property type="term" value="F:sequence-specific DNA binding"/>
    <property type="evidence" value="ECO:0007669"/>
    <property type="project" value="InterPro"/>
</dbReference>
<organism evidence="11 12">
    <name type="scientific">Solanum pinnatisectum</name>
    <name type="common">tansyleaf nightshade</name>
    <dbReference type="NCBI Taxonomy" id="50273"/>
    <lineage>
        <taxon>Eukaryota</taxon>
        <taxon>Viridiplantae</taxon>
        <taxon>Streptophyta</taxon>
        <taxon>Embryophyta</taxon>
        <taxon>Tracheophyta</taxon>
        <taxon>Spermatophyta</taxon>
        <taxon>Magnoliopsida</taxon>
        <taxon>eudicotyledons</taxon>
        <taxon>Gunneridae</taxon>
        <taxon>Pentapetalae</taxon>
        <taxon>asterids</taxon>
        <taxon>lamiids</taxon>
        <taxon>Solanales</taxon>
        <taxon>Solanaceae</taxon>
        <taxon>Solanoideae</taxon>
        <taxon>Solaneae</taxon>
        <taxon>Solanum</taxon>
    </lineage>
</organism>
<keyword evidence="7" id="KW-0539">Nucleus</keyword>
<dbReference type="PANTHER" id="PTHR31429:SF86">
    <property type="entry name" value="WRKY TRANSCRIPTION FACTOR 61-RELATED"/>
    <property type="match status" value="1"/>
</dbReference>
<comment type="similarity">
    <text evidence="8">Belongs to the WRKY group II-b family.</text>
</comment>
<evidence type="ECO:0000313" key="11">
    <source>
        <dbReference type="EMBL" id="KAK4719453.1"/>
    </source>
</evidence>
<dbReference type="FunFam" id="2.20.25.80:FF:000002">
    <property type="entry name" value="probable WRKY transcription factor 31"/>
    <property type="match status" value="1"/>
</dbReference>
<comment type="caution">
    <text evidence="11">The sequence shown here is derived from an EMBL/GenBank/DDBJ whole genome shotgun (WGS) entry which is preliminary data.</text>
</comment>
<feature type="region of interest" description="Disordered" evidence="9">
    <location>
        <begin position="209"/>
        <end position="254"/>
    </location>
</feature>
<evidence type="ECO:0000313" key="12">
    <source>
        <dbReference type="Proteomes" id="UP001311915"/>
    </source>
</evidence>
<name>A0AAV9L197_9SOLN</name>
<accession>A0AAV9L197</accession>
<keyword evidence="3" id="KW-0805">Transcription regulation</keyword>
<evidence type="ECO:0000256" key="3">
    <source>
        <dbReference type="ARBA" id="ARBA00023015"/>
    </source>
</evidence>
<dbReference type="InterPro" id="IPR036576">
    <property type="entry name" value="WRKY_dom_sf"/>
</dbReference>
<dbReference type="InterPro" id="IPR003657">
    <property type="entry name" value="WRKY_dom"/>
</dbReference>
<dbReference type="Proteomes" id="UP001311915">
    <property type="component" value="Unassembled WGS sequence"/>
</dbReference>
<feature type="region of interest" description="Disordered" evidence="9">
    <location>
        <begin position="564"/>
        <end position="634"/>
    </location>
</feature>